<dbReference type="OrthoDB" id="10572583at2759"/>
<dbReference type="EMBL" id="CP089277">
    <property type="protein sequence ID" value="USP79346.1"/>
    <property type="molecule type" value="Genomic_DNA"/>
</dbReference>
<feature type="region of interest" description="Disordered" evidence="1">
    <location>
        <begin position="1"/>
        <end position="21"/>
    </location>
</feature>
<organism evidence="2 3">
    <name type="scientific">Curvularia clavata</name>
    <dbReference type="NCBI Taxonomy" id="95742"/>
    <lineage>
        <taxon>Eukaryota</taxon>
        <taxon>Fungi</taxon>
        <taxon>Dikarya</taxon>
        <taxon>Ascomycota</taxon>
        <taxon>Pezizomycotina</taxon>
        <taxon>Dothideomycetes</taxon>
        <taxon>Pleosporomycetidae</taxon>
        <taxon>Pleosporales</taxon>
        <taxon>Pleosporineae</taxon>
        <taxon>Pleosporaceae</taxon>
        <taxon>Curvularia</taxon>
    </lineage>
</organism>
<name>A0A9Q8ZA53_CURCL</name>
<evidence type="ECO:0000313" key="2">
    <source>
        <dbReference type="EMBL" id="USP79346.1"/>
    </source>
</evidence>
<sequence length="232" mass="24940">MSNRQCPQADAPPSTPTAPPSWSFAAQYAKPLPPSLQFDPSSGFGKMTDYLSTQLPSAYPTTSLKICPVVATYRTGAIKKAWVNQEGLSEEAKKEYACGATLSTAVKNWTQGGTVGVVTSSMSSASEQSQGFNDWHAVGMALLNDEVWVHDPAYDANDYTGKIKRVDGVNGTGMVHQLVQSWPRVRGVYFQGPPTSYSPNQMECMGRSAQWVEATVAGELPWPPNKDASGGV</sequence>
<keyword evidence="3" id="KW-1185">Reference proteome</keyword>
<dbReference type="VEuPathDB" id="FungiDB:yc1106_06620"/>
<evidence type="ECO:0000256" key="1">
    <source>
        <dbReference type="SAM" id="MobiDB-lite"/>
    </source>
</evidence>
<protein>
    <submittedName>
        <fullName evidence="2">Uncharacterized protein</fullName>
    </submittedName>
</protein>
<accession>A0A9Q8ZA53</accession>
<gene>
    <name evidence="2" type="ORF">yc1106_06620</name>
</gene>
<proteinExistence type="predicted"/>
<reference evidence="2" key="1">
    <citation type="submission" date="2021-12" db="EMBL/GenBank/DDBJ databases">
        <title>Curvularia clavata genome.</title>
        <authorList>
            <person name="Cao Y."/>
        </authorList>
    </citation>
    <scope>NUCLEOTIDE SEQUENCE</scope>
    <source>
        <strain evidence="2">Yc1106</strain>
    </source>
</reference>
<dbReference type="Proteomes" id="UP001056012">
    <property type="component" value="Chromosome 4"/>
</dbReference>
<evidence type="ECO:0000313" key="3">
    <source>
        <dbReference type="Proteomes" id="UP001056012"/>
    </source>
</evidence>
<dbReference type="AlphaFoldDB" id="A0A9Q8ZA53"/>